<evidence type="ECO:0000313" key="1">
    <source>
        <dbReference type="EMBL" id="KAH7835969.1"/>
    </source>
</evidence>
<protein>
    <submittedName>
        <fullName evidence="1">Uncharacterized protein</fullName>
    </submittedName>
</protein>
<comment type="caution">
    <text evidence="1">The sequence shown here is derived from an EMBL/GenBank/DDBJ whole genome shotgun (WGS) entry which is preliminary data.</text>
</comment>
<dbReference type="Proteomes" id="UP000828048">
    <property type="component" value="Chromosome 2"/>
</dbReference>
<sequence>MLSPINGRDLWPETNNPVMLPPNVKKRSGRPKKARRREPEEPPRSHKIDQEGGLNEKSHVDASTSATSAPSVALDSTAAPIANPVAPTNGNTTMVRSPALAPDQPPMASQESMASSALTMVNRTTLESSGKLVWRGRIVRLASSFKKTPK</sequence>
<proteinExistence type="predicted"/>
<gene>
    <name evidence="1" type="ORF">Vadar_031595</name>
</gene>
<keyword evidence="2" id="KW-1185">Reference proteome</keyword>
<dbReference type="EMBL" id="CM037152">
    <property type="protein sequence ID" value="KAH7835969.1"/>
    <property type="molecule type" value="Genomic_DNA"/>
</dbReference>
<name>A0ACB7X5L3_9ERIC</name>
<evidence type="ECO:0000313" key="2">
    <source>
        <dbReference type="Proteomes" id="UP000828048"/>
    </source>
</evidence>
<organism evidence="1 2">
    <name type="scientific">Vaccinium darrowii</name>
    <dbReference type="NCBI Taxonomy" id="229202"/>
    <lineage>
        <taxon>Eukaryota</taxon>
        <taxon>Viridiplantae</taxon>
        <taxon>Streptophyta</taxon>
        <taxon>Embryophyta</taxon>
        <taxon>Tracheophyta</taxon>
        <taxon>Spermatophyta</taxon>
        <taxon>Magnoliopsida</taxon>
        <taxon>eudicotyledons</taxon>
        <taxon>Gunneridae</taxon>
        <taxon>Pentapetalae</taxon>
        <taxon>asterids</taxon>
        <taxon>Ericales</taxon>
        <taxon>Ericaceae</taxon>
        <taxon>Vaccinioideae</taxon>
        <taxon>Vaccinieae</taxon>
        <taxon>Vaccinium</taxon>
    </lineage>
</organism>
<reference evidence="1 2" key="1">
    <citation type="journal article" date="2021" name="Hortic Res">
        <title>High-quality reference genome and annotation aids understanding of berry development for evergreen blueberry (Vaccinium darrowii).</title>
        <authorList>
            <person name="Yu J."/>
            <person name="Hulse-Kemp A.M."/>
            <person name="Babiker E."/>
            <person name="Staton M."/>
        </authorList>
    </citation>
    <scope>NUCLEOTIDE SEQUENCE [LARGE SCALE GENOMIC DNA]</scope>
    <source>
        <strain evidence="2">cv. NJ 8807/NJ 8810</strain>
        <tissue evidence="1">Young leaf</tissue>
    </source>
</reference>
<accession>A0ACB7X5L3</accession>